<gene>
    <name evidence="1" type="ORF">AB1Y20_009903</name>
</gene>
<protein>
    <recommendedName>
        <fullName evidence="3">Protein xylosyltransferase</fullName>
    </recommendedName>
</protein>
<evidence type="ECO:0008006" key="3">
    <source>
        <dbReference type="Google" id="ProtNLM"/>
    </source>
</evidence>
<name>A0AB34K3F4_PRYPA</name>
<proteinExistence type="predicted"/>
<sequence>MVAPAVNGSWTRGYCKGVDHDHGAGCGSQAAGGTVLATRGLCVLFCTLCARCRFVSFAGVDSDCGWFEHCPTLMAMHQTPHERHYTVEAHASAALCLDAEAHARAATAEIASIDHETSRWLRRALPAPCDAPLRELANDAVSAPCASAEHGLFTLTLGETRSWAAAVHGCLQRCSLCARCRFISVAPAHGVCMWHHACARRAASPPCGFRSAAVEAAVARRVAIVFFGKHSDGGRSQSMAPSKAASVRLLELAHGLWRRRVLLANPEVRFDVFAHSWSPEVAEDFLRLWQLDLVAHLHEPTHYTDDTSGHLAFQCTAPGTNCARTASQLLSISKALQLKREHELAAAFQYDFVLTARHDLAFSADLKLVPAMYSSWNTVWFMRHCSHGCTAAKGKVPPGCFASGRQCVDGNHRLFYNGLNWQLFKDWMFGGSSSTVDRMGQASDHFHNYSRIQMTATPYVSTHFIWPYHAAKTGLAISWNLMDGGRVDLARAHMTEQHPGVCHVPTAGSNLVLQHEFPERQFPAEMRWQCPFESAIFCPCDNVPATEGTAPKSRRILRAFQVRPLK</sequence>
<accession>A0AB34K3F4</accession>
<dbReference type="EMBL" id="JBGBPQ010000002">
    <property type="protein sequence ID" value="KAL1528560.1"/>
    <property type="molecule type" value="Genomic_DNA"/>
</dbReference>
<keyword evidence="2" id="KW-1185">Reference proteome</keyword>
<comment type="caution">
    <text evidence="1">The sequence shown here is derived from an EMBL/GenBank/DDBJ whole genome shotgun (WGS) entry which is preliminary data.</text>
</comment>
<evidence type="ECO:0000313" key="1">
    <source>
        <dbReference type="EMBL" id="KAL1528560.1"/>
    </source>
</evidence>
<reference evidence="1 2" key="1">
    <citation type="journal article" date="2024" name="Science">
        <title>Giant polyketide synthase enzymes in the biosynthesis of giant marine polyether toxins.</title>
        <authorList>
            <person name="Fallon T.R."/>
            <person name="Shende V.V."/>
            <person name="Wierzbicki I.H."/>
            <person name="Pendleton A.L."/>
            <person name="Watervoot N.F."/>
            <person name="Auber R.P."/>
            <person name="Gonzalez D.J."/>
            <person name="Wisecaver J.H."/>
            <person name="Moore B.S."/>
        </authorList>
    </citation>
    <scope>NUCLEOTIDE SEQUENCE [LARGE SCALE GENOMIC DNA]</scope>
    <source>
        <strain evidence="1 2">12B1</strain>
    </source>
</reference>
<evidence type="ECO:0000313" key="2">
    <source>
        <dbReference type="Proteomes" id="UP001515480"/>
    </source>
</evidence>
<dbReference type="AlphaFoldDB" id="A0AB34K3F4"/>
<organism evidence="1 2">
    <name type="scientific">Prymnesium parvum</name>
    <name type="common">Toxic golden alga</name>
    <dbReference type="NCBI Taxonomy" id="97485"/>
    <lineage>
        <taxon>Eukaryota</taxon>
        <taxon>Haptista</taxon>
        <taxon>Haptophyta</taxon>
        <taxon>Prymnesiophyceae</taxon>
        <taxon>Prymnesiales</taxon>
        <taxon>Prymnesiaceae</taxon>
        <taxon>Prymnesium</taxon>
    </lineage>
</organism>
<dbReference type="Proteomes" id="UP001515480">
    <property type="component" value="Unassembled WGS sequence"/>
</dbReference>